<dbReference type="Proteomes" id="UP000245207">
    <property type="component" value="Unassembled WGS sequence"/>
</dbReference>
<dbReference type="AlphaFoldDB" id="A0A2U1KER7"/>
<name>A0A2U1KER7_ARTAN</name>
<dbReference type="STRING" id="35608.A0A2U1KER7"/>
<sequence>MASVQGGITAGKVFDKSIDGISILNDKTAEDSRKPLEKPGTWVHLFVELHRLGLTPNKVSFTQVGLKGDSMNLDAPMAISTVGWNESSLAAQMRIPLTCYKAYFTAVQVGKRLANYCGSLWGLDCVVLCLPTPNTFFL</sequence>
<reference evidence="1 2" key="1">
    <citation type="journal article" date="2018" name="Mol. Plant">
        <title>The genome of Artemisia annua provides insight into the evolution of Asteraceae family and artemisinin biosynthesis.</title>
        <authorList>
            <person name="Shen Q."/>
            <person name="Zhang L."/>
            <person name="Liao Z."/>
            <person name="Wang S."/>
            <person name="Yan T."/>
            <person name="Shi P."/>
            <person name="Liu M."/>
            <person name="Fu X."/>
            <person name="Pan Q."/>
            <person name="Wang Y."/>
            <person name="Lv Z."/>
            <person name="Lu X."/>
            <person name="Zhang F."/>
            <person name="Jiang W."/>
            <person name="Ma Y."/>
            <person name="Chen M."/>
            <person name="Hao X."/>
            <person name="Li L."/>
            <person name="Tang Y."/>
            <person name="Lv G."/>
            <person name="Zhou Y."/>
            <person name="Sun X."/>
            <person name="Brodelius P.E."/>
            <person name="Rose J.K.C."/>
            <person name="Tang K."/>
        </authorList>
    </citation>
    <scope>NUCLEOTIDE SEQUENCE [LARGE SCALE GENOMIC DNA]</scope>
    <source>
        <strain evidence="2">cv. Huhao1</strain>
        <tissue evidence="1">Leaf</tissue>
    </source>
</reference>
<protein>
    <submittedName>
        <fullName evidence="1">Beta-galactosidase 3</fullName>
    </submittedName>
</protein>
<evidence type="ECO:0000313" key="2">
    <source>
        <dbReference type="Proteomes" id="UP000245207"/>
    </source>
</evidence>
<dbReference type="EMBL" id="PKPP01020466">
    <property type="protein sequence ID" value="PWA35208.1"/>
    <property type="molecule type" value="Genomic_DNA"/>
</dbReference>
<keyword evidence="2" id="KW-1185">Reference proteome</keyword>
<accession>A0A2U1KER7</accession>
<comment type="caution">
    <text evidence="1">The sequence shown here is derived from an EMBL/GenBank/DDBJ whole genome shotgun (WGS) entry which is preliminary data.</text>
</comment>
<gene>
    <name evidence="1" type="ORF">CTI12_AA611710</name>
</gene>
<proteinExistence type="predicted"/>
<organism evidence="1 2">
    <name type="scientific">Artemisia annua</name>
    <name type="common">Sweet wormwood</name>
    <dbReference type="NCBI Taxonomy" id="35608"/>
    <lineage>
        <taxon>Eukaryota</taxon>
        <taxon>Viridiplantae</taxon>
        <taxon>Streptophyta</taxon>
        <taxon>Embryophyta</taxon>
        <taxon>Tracheophyta</taxon>
        <taxon>Spermatophyta</taxon>
        <taxon>Magnoliopsida</taxon>
        <taxon>eudicotyledons</taxon>
        <taxon>Gunneridae</taxon>
        <taxon>Pentapetalae</taxon>
        <taxon>asterids</taxon>
        <taxon>campanulids</taxon>
        <taxon>Asterales</taxon>
        <taxon>Asteraceae</taxon>
        <taxon>Asteroideae</taxon>
        <taxon>Anthemideae</taxon>
        <taxon>Artemisiinae</taxon>
        <taxon>Artemisia</taxon>
    </lineage>
</organism>
<evidence type="ECO:0000313" key="1">
    <source>
        <dbReference type="EMBL" id="PWA35208.1"/>
    </source>
</evidence>